<evidence type="ECO:0000256" key="2">
    <source>
        <dbReference type="ARBA" id="ARBA00006528"/>
    </source>
</evidence>
<name>A0A5J4YYE2_PORPP</name>
<feature type="transmembrane region" description="Helical" evidence="7">
    <location>
        <begin position="330"/>
        <end position="349"/>
    </location>
</feature>
<dbReference type="Gene3D" id="1.20.1530.20">
    <property type="match status" value="1"/>
</dbReference>
<comment type="caution">
    <text evidence="8">The sequence shown here is derived from an EMBL/GenBank/DDBJ whole genome shotgun (WGS) entry which is preliminary data.</text>
</comment>
<dbReference type="EMBL" id="VRMN01000003">
    <property type="protein sequence ID" value="KAA8496145.1"/>
    <property type="molecule type" value="Genomic_DNA"/>
</dbReference>
<evidence type="ECO:0000313" key="8">
    <source>
        <dbReference type="EMBL" id="KAA8496145.1"/>
    </source>
</evidence>
<dbReference type="GO" id="GO:0016020">
    <property type="term" value="C:membrane"/>
    <property type="evidence" value="ECO:0007669"/>
    <property type="project" value="UniProtKB-SubCell"/>
</dbReference>
<dbReference type="Proteomes" id="UP000324585">
    <property type="component" value="Unassembled WGS sequence"/>
</dbReference>
<dbReference type="OrthoDB" id="203097at2759"/>
<organism evidence="8 9">
    <name type="scientific">Porphyridium purpureum</name>
    <name type="common">Red alga</name>
    <name type="synonym">Porphyridium cruentum</name>
    <dbReference type="NCBI Taxonomy" id="35688"/>
    <lineage>
        <taxon>Eukaryota</taxon>
        <taxon>Rhodophyta</taxon>
        <taxon>Bangiophyceae</taxon>
        <taxon>Porphyridiales</taxon>
        <taxon>Porphyridiaceae</taxon>
        <taxon>Porphyridium</taxon>
    </lineage>
</organism>
<keyword evidence="4 7" id="KW-1133">Transmembrane helix</keyword>
<feature type="compositionally biased region" description="Basic and acidic residues" evidence="6">
    <location>
        <begin position="175"/>
        <end position="187"/>
    </location>
</feature>
<feature type="transmembrane region" description="Helical" evidence="7">
    <location>
        <begin position="397"/>
        <end position="415"/>
    </location>
</feature>
<evidence type="ECO:0000256" key="3">
    <source>
        <dbReference type="ARBA" id="ARBA00022692"/>
    </source>
</evidence>
<dbReference type="InterPro" id="IPR004710">
    <property type="entry name" value="Bilac:Na_transpt"/>
</dbReference>
<dbReference type="InterPro" id="IPR002657">
    <property type="entry name" value="BilAc:Na_symport/Acr3"/>
</dbReference>
<evidence type="ECO:0000256" key="5">
    <source>
        <dbReference type="ARBA" id="ARBA00023136"/>
    </source>
</evidence>
<comment type="subcellular location">
    <subcellularLocation>
        <location evidence="1">Membrane</location>
        <topology evidence="1">Multi-pass membrane protein</topology>
    </subcellularLocation>
</comment>
<feature type="transmembrane region" description="Helical" evidence="7">
    <location>
        <begin position="240"/>
        <end position="257"/>
    </location>
</feature>
<feature type="transmembrane region" description="Helical" evidence="7">
    <location>
        <begin position="427"/>
        <end position="447"/>
    </location>
</feature>
<dbReference type="PANTHER" id="PTHR10361:SF30">
    <property type="entry name" value="SODIUM_METABOLITE COTRANSPORTER BASS6, CHLOROPLASTIC-RELATED"/>
    <property type="match status" value="1"/>
</dbReference>
<keyword evidence="5 7" id="KW-0472">Membrane</keyword>
<feature type="transmembrane region" description="Helical" evidence="7">
    <location>
        <begin position="269"/>
        <end position="293"/>
    </location>
</feature>
<sequence length="535" mass="56321">MQKSWKETCHACSGFASVRVEGAAVLVPPRRSSTLVSLPSVTVTGTRRTPIERTRTGVRVTWLSAIETSGARNTHSVTTPPSATGSAKRAKVPANAATMAMVKIQTSLSFTFECRIGQADTKAQQLRPVVCQEAPRTQKDRTGHRAVALIRTRGCSIRKVSHDQAHAVLRCAATGDHERTEHPDPSHLQRNASRDLASSPSWAQRVASWITYGFPLISLACSVAALQFPSVFLGLIAPKAITVSLCVLMLSTGLTLSPRQLLDAFKRPLPLALAFIGCYGLMPLLAMALSNTLLGGAAGEMRAGLLLLGIISGGQASNLCTYIARGDTALSVAMTSLTTLTSVVMLPLLSKALMGTVVAVSAAGIAQSCLQIVLAPIFIGTLLNQLFSATVQRVEPALPVVGIVATSIIVLRAVASSQSLIASSMSSVLLPVLLLHFCGGLAGYGVAKLFKQNEATSRTLAIETAFKSPALSFVLAKAHFSEVVAVASAVSIFVLAPLVASFASVLRYMSVAERAKGAAQKDPEFPTYDVGDYSI</sequence>
<dbReference type="AlphaFoldDB" id="A0A5J4YYE2"/>
<comment type="similarity">
    <text evidence="2">Belongs to the bile acid:sodium symporter (BASS) (TC 2.A.28) family.</text>
</comment>
<evidence type="ECO:0000256" key="6">
    <source>
        <dbReference type="SAM" id="MobiDB-lite"/>
    </source>
</evidence>
<evidence type="ECO:0000313" key="9">
    <source>
        <dbReference type="Proteomes" id="UP000324585"/>
    </source>
</evidence>
<dbReference type="PANTHER" id="PTHR10361">
    <property type="entry name" value="SODIUM-BILE ACID COTRANSPORTER"/>
    <property type="match status" value="1"/>
</dbReference>
<feature type="transmembrane region" description="Helical" evidence="7">
    <location>
        <begin position="483"/>
        <end position="506"/>
    </location>
</feature>
<dbReference type="Pfam" id="PF01758">
    <property type="entry name" value="SBF"/>
    <property type="match status" value="1"/>
</dbReference>
<dbReference type="InterPro" id="IPR038770">
    <property type="entry name" value="Na+/solute_symporter_sf"/>
</dbReference>
<feature type="transmembrane region" description="Helical" evidence="7">
    <location>
        <begin position="356"/>
        <end position="377"/>
    </location>
</feature>
<accession>A0A5J4YYE2</accession>
<reference evidence="9" key="1">
    <citation type="journal article" date="2019" name="Nat. Commun.">
        <title>Expansion of phycobilisome linker gene families in mesophilic red algae.</title>
        <authorList>
            <person name="Lee J."/>
            <person name="Kim D."/>
            <person name="Bhattacharya D."/>
            <person name="Yoon H.S."/>
        </authorList>
    </citation>
    <scope>NUCLEOTIDE SEQUENCE [LARGE SCALE GENOMIC DNA]</scope>
    <source>
        <strain evidence="9">CCMP 1328</strain>
    </source>
</reference>
<protein>
    <submittedName>
        <fullName evidence="8">Putative sodium/metabolite cotransporter BASS2, chloroplastic</fullName>
    </submittedName>
</protein>
<evidence type="ECO:0000256" key="4">
    <source>
        <dbReference type="ARBA" id="ARBA00022989"/>
    </source>
</evidence>
<gene>
    <name evidence="8" type="ORF">FVE85_2300</name>
</gene>
<evidence type="ECO:0000256" key="1">
    <source>
        <dbReference type="ARBA" id="ARBA00004141"/>
    </source>
</evidence>
<feature type="region of interest" description="Disordered" evidence="6">
    <location>
        <begin position="173"/>
        <end position="195"/>
    </location>
</feature>
<keyword evidence="3 7" id="KW-0812">Transmembrane</keyword>
<feature type="transmembrane region" description="Helical" evidence="7">
    <location>
        <begin position="209"/>
        <end position="228"/>
    </location>
</feature>
<evidence type="ECO:0000256" key="7">
    <source>
        <dbReference type="SAM" id="Phobius"/>
    </source>
</evidence>
<keyword evidence="9" id="KW-1185">Reference proteome</keyword>
<proteinExistence type="inferred from homology"/>